<evidence type="ECO:0000256" key="4">
    <source>
        <dbReference type="ARBA" id="ARBA00022837"/>
    </source>
</evidence>
<evidence type="ECO:0000313" key="7">
    <source>
        <dbReference type="EMBL" id="MCW1923704.1"/>
    </source>
</evidence>
<feature type="signal peptide" evidence="5">
    <location>
        <begin position="1"/>
        <end position="30"/>
    </location>
</feature>
<keyword evidence="5" id="KW-0732">Signal</keyword>
<dbReference type="EMBL" id="JAPDDT010000005">
    <property type="protein sequence ID" value="MCW1923704.1"/>
    <property type="molecule type" value="Genomic_DNA"/>
</dbReference>
<gene>
    <name evidence="7" type="ORF">OKA05_14150</name>
</gene>
<dbReference type="PROSITE" id="PS00523">
    <property type="entry name" value="SULFATASE_1"/>
    <property type="match status" value="1"/>
</dbReference>
<evidence type="ECO:0000259" key="6">
    <source>
        <dbReference type="Pfam" id="PF00884"/>
    </source>
</evidence>
<keyword evidence="8" id="KW-1185">Reference proteome</keyword>
<dbReference type="InterPro" id="IPR024607">
    <property type="entry name" value="Sulfatase_CS"/>
</dbReference>
<protein>
    <submittedName>
        <fullName evidence="7">Sulfatase-like hydrolase/transferase</fullName>
    </submittedName>
</protein>
<feature type="domain" description="Sulfatase N-terminal" evidence="6">
    <location>
        <begin position="34"/>
        <end position="341"/>
    </location>
</feature>
<dbReference type="Gene3D" id="3.40.720.10">
    <property type="entry name" value="Alkaline Phosphatase, subunit A"/>
    <property type="match status" value="1"/>
</dbReference>
<name>A0ABT3GJK7_9BACT</name>
<dbReference type="InterPro" id="IPR000917">
    <property type="entry name" value="Sulfatase_N"/>
</dbReference>
<sequence length="466" mass="50653">MRNRWMGLSFNRQALCALLALLIFPTAAEAARKPNVLVIVADDLGFADVGFNGGTIPTPNLDRLASTGVNLTGFRAAPMCSPTRAGLMTGRWPLRFGMMRAVVPPWSKYGLPPEENPLAELLAPAGYEQRGLAGKWHLGHARREFLPLAQGFTSFYGHYNGAIDYFTHERDGETDWHRGDQTVKEPGYSTDLVGAEGARFIREAPADKPWLLYVPLNAPHSPMQAKEDDLAKFSGLGPKKKVYAAMVHAMDRAIGQILTAAEARPDAAETLVLFFSDNGGIPKAGGNNGPYRGAKLGVYEGGTRSCAAMRWPSGGVTGGKRFDGRVGYIDVLPTVLAAAGVETPKNLDGIDFLPPLRASKPLPERPWFSYIHQDAQAHASVHLGPWKLVAHGDFFSESPSAKATWELYDLAADPKEANDVAAQHSKKVAELRKLLREFGTWQNPGVGPYDEGREGFKPPKDWVVGG</sequence>
<feature type="chain" id="PRO_5047057128" evidence="5">
    <location>
        <begin position="31"/>
        <end position="466"/>
    </location>
</feature>
<comment type="caution">
    <text evidence="7">The sequence shown here is derived from an EMBL/GenBank/DDBJ whole genome shotgun (WGS) entry which is preliminary data.</text>
</comment>
<dbReference type="Proteomes" id="UP001320876">
    <property type="component" value="Unassembled WGS sequence"/>
</dbReference>
<dbReference type="SUPFAM" id="SSF53649">
    <property type="entry name" value="Alkaline phosphatase-like"/>
    <property type="match status" value="1"/>
</dbReference>
<dbReference type="Pfam" id="PF00884">
    <property type="entry name" value="Sulfatase"/>
    <property type="match status" value="1"/>
</dbReference>
<dbReference type="PANTHER" id="PTHR42693:SF27">
    <property type="entry name" value="ARYLSULFATASE B [PRECURSOR]"/>
    <property type="match status" value="1"/>
</dbReference>
<evidence type="ECO:0000256" key="5">
    <source>
        <dbReference type="SAM" id="SignalP"/>
    </source>
</evidence>
<dbReference type="PANTHER" id="PTHR42693">
    <property type="entry name" value="ARYLSULFATASE FAMILY MEMBER"/>
    <property type="match status" value="1"/>
</dbReference>
<evidence type="ECO:0000256" key="2">
    <source>
        <dbReference type="ARBA" id="ARBA00022723"/>
    </source>
</evidence>
<comment type="similarity">
    <text evidence="1">Belongs to the sulfatase family.</text>
</comment>
<proteinExistence type="inferred from homology"/>
<accession>A0ABT3GJK7</accession>
<dbReference type="InterPro" id="IPR017850">
    <property type="entry name" value="Alkaline_phosphatase_core_sf"/>
</dbReference>
<evidence type="ECO:0000256" key="3">
    <source>
        <dbReference type="ARBA" id="ARBA00022801"/>
    </source>
</evidence>
<dbReference type="InterPro" id="IPR050738">
    <property type="entry name" value="Sulfatase"/>
</dbReference>
<evidence type="ECO:0000313" key="8">
    <source>
        <dbReference type="Proteomes" id="UP001320876"/>
    </source>
</evidence>
<reference evidence="7 8" key="1">
    <citation type="submission" date="2022-10" db="EMBL/GenBank/DDBJ databases">
        <title>Luteolibacter arcticus strain CCTCC AB 2014275, whole genome shotgun sequencing project.</title>
        <authorList>
            <person name="Zhao G."/>
            <person name="Shen L."/>
        </authorList>
    </citation>
    <scope>NUCLEOTIDE SEQUENCE [LARGE SCALE GENOMIC DNA]</scope>
    <source>
        <strain evidence="7 8">CCTCC AB 2014275</strain>
    </source>
</reference>
<dbReference type="RefSeq" id="WP_264487813.1">
    <property type="nucleotide sequence ID" value="NZ_JAPDDT010000005.1"/>
</dbReference>
<evidence type="ECO:0000256" key="1">
    <source>
        <dbReference type="ARBA" id="ARBA00008779"/>
    </source>
</evidence>
<keyword evidence="3" id="KW-0378">Hydrolase</keyword>
<organism evidence="7 8">
    <name type="scientific">Luteolibacter arcticus</name>
    <dbReference type="NCBI Taxonomy" id="1581411"/>
    <lineage>
        <taxon>Bacteria</taxon>
        <taxon>Pseudomonadati</taxon>
        <taxon>Verrucomicrobiota</taxon>
        <taxon>Verrucomicrobiia</taxon>
        <taxon>Verrucomicrobiales</taxon>
        <taxon>Verrucomicrobiaceae</taxon>
        <taxon>Luteolibacter</taxon>
    </lineage>
</organism>
<dbReference type="Gene3D" id="3.30.1120.10">
    <property type="match status" value="1"/>
</dbReference>
<keyword evidence="4" id="KW-0106">Calcium</keyword>
<keyword evidence="2" id="KW-0479">Metal-binding</keyword>